<feature type="compositionally biased region" description="Acidic residues" evidence="1">
    <location>
        <begin position="70"/>
        <end position="79"/>
    </location>
</feature>
<keyword evidence="3" id="KW-1185">Reference proteome</keyword>
<dbReference type="EMBL" id="GL447620">
    <property type="protein sequence ID" value="EFN86263.1"/>
    <property type="molecule type" value="Genomic_DNA"/>
</dbReference>
<dbReference type="Proteomes" id="UP000008237">
    <property type="component" value="Unassembled WGS sequence"/>
</dbReference>
<evidence type="ECO:0000313" key="3">
    <source>
        <dbReference type="Proteomes" id="UP000008237"/>
    </source>
</evidence>
<evidence type="ECO:0000313" key="2">
    <source>
        <dbReference type="EMBL" id="EFN86263.1"/>
    </source>
</evidence>
<sequence length="168" mass="18819">MILRKSIFGQLFRPNIPQWRWNVINFLIFADDFLGDKQFRLIEGVMQPGRVVSLSIRVLRAAEGGGGGGDDNDDDDDDGGPGAEGPERGKKGGFVRPSGINGRENECHLFRNTHPENHGSVGEKFTEKATAQKVISRLSVVQLERILARNLEEAYHYSVNHYKKTKQN</sequence>
<dbReference type="InParanoid" id="E2BDF1"/>
<reference evidence="2 3" key="1">
    <citation type="journal article" date="2010" name="Science">
        <title>Genomic comparison of the ants Camponotus floridanus and Harpegnathos saltator.</title>
        <authorList>
            <person name="Bonasio R."/>
            <person name="Zhang G."/>
            <person name="Ye C."/>
            <person name="Mutti N.S."/>
            <person name="Fang X."/>
            <person name="Qin N."/>
            <person name="Donahue G."/>
            <person name="Yang P."/>
            <person name="Li Q."/>
            <person name="Li C."/>
            <person name="Zhang P."/>
            <person name="Huang Z."/>
            <person name="Berger S.L."/>
            <person name="Reinberg D."/>
            <person name="Wang J."/>
            <person name="Liebig J."/>
        </authorList>
    </citation>
    <scope>NUCLEOTIDE SEQUENCE [LARGE SCALE GENOMIC DNA]</scope>
    <source>
        <strain evidence="2 3">R22 G/1</strain>
    </source>
</reference>
<feature type="region of interest" description="Disordered" evidence="1">
    <location>
        <begin position="63"/>
        <end position="105"/>
    </location>
</feature>
<gene>
    <name evidence="2" type="ORF">EAI_15348</name>
</gene>
<proteinExistence type="predicted"/>
<name>E2BDF1_HARSA</name>
<organism evidence="3">
    <name type="scientific">Harpegnathos saltator</name>
    <name type="common">Jerdon's jumping ant</name>
    <dbReference type="NCBI Taxonomy" id="610380"/>
    <lineage>
        <taxon>Eukaryota</taxon>
        <taxon>Metazoa</taxon>
        <taxon>Ecdysozoa</taxon>
        <taxon>Arthropoda</taxon>
        <taxon>Hexapoda</taxon>
        <taxon>Insecta</taxon>
        <taxon>Pterygota</taxon>
        <taxon>Neoptera</taxon>
        <taxon>Endopterygota</taxon>
        <taxon>Hymenoptera</taxon>
        <taxon>Apocrita</taxon>
        <taxon>Aculeata</taxon>
        <taxon>Formicoidea</taxon>
        <taxon>Formicidae</taxon>
        <taxon>Ponerinae</taxon>
        <taxon>Ponerini</taxon>
        <taxon>Harpegnathos</taxon>
    </lineage>
</organism>
<dbReference type="AlphaFoldDB" id="E2BDF1"/>
<protein>
    <submittedName>
        <fullName evidence="2">Uncharacterized protein</fullName>
    </submittedName>
</protein>
<evidence type="ECO:0000256" key="1">
    <source>
        <dbReference type="SAM" id="MobiDB-lite"/>
    </source>
</evidence>
<accession>E2BDF1</accession>